<evidence type="ECO:0000259" key="1">
    <source>
        <dbReference type="Pfam" id="PF04015"/>
    </source>
</evidence>
<feature type="domain" description="DUF362" evidence="1">
    <location>
        <begin position="44"/>
        <end position="239"/>
    </location>
</feature>
<evidence type="ECO:0000313" key="2">
    <source>
        <dbReference type="EMBL" id="TET28184.1"/>
    </source>
</evidence>
<comment type="caution">
    <text evidence="2">The sequence shown here is derived from an EMBL/GenBank/DDBJ whole genome shotgun (WGS) entry which is preliminary data.</text>
</comment>
<name>A0A523TCX9_UNCAE</name>
<dbReference type="AlphaFoldDB" id="A0A523TCX9"/>
<dbReference type="Pfam" id="PF04015">
    <property type="entry name" value="DUF362"/>
    <property type="match status" value="1"/>
</dbReference>
<dbReference type="EMBL" id="SOJT01000146">
    <property type="protein sequence ID" value="TET28184.1"/>
    <property type="molecule type" value="Genomic_DNA"/>
</dbReference>
<proteinExistence type="predicted"/>
<accession>A0A523TCX9</accession>
<gene>
    <name evidence="2" type="ORF">E3J68_03330</name>
</gene>
<organism evidence="2 3">
    <name type="scientific">Aerophobetes bacterium</name>
    <dbReference type="NCBI Taxonomy" id="2030807"/>
    <lineage>
        <taxon>Bacteria</taxon>
        <taxon>Candidatus Aerophobota</taxon>
    </lineage>
</organism>
<dbReference type="Proteomes" id="UP000316517">
    <property type="component" value="Unassembled WGS sequence"/>
</dbReference>
<evidence type="ECO:0000313" key="3">
    <source>
        <dbReference type="Proteomes" id="UP000316517"/>
    </source>
</evidence>
<sequence>MLKSIVSITKTRRNPDFKEIEKAVRKGISLIGGIEDIISSGDLVLINPSWVAPPADPESAVITCPEVTKAVADMVREMGAEPVIAESSCVGVDTEKVIENSGYNDLRNQGYRVVDLKKTAKVKIPIDNGYVLKEVETFELVTQAHVIISVPKLKTHDQTEMTCSLKKMKGLESDKDKRRMHQVGIFKGISDINTVFKPALTVVDAILCQEGLGPIFGRPLEMDLVVAGKDPVSVDSICSQIIGYKPEEVLVTKFAAERGLGVMDNEFIEVVGEKLEKVKRRFMRSIEDNPVQVEGFSLIHGGVTCTGCRNGVMSALADMRRDNQLMHLPGITVITGDPPIPVGISKDSIVAVGQCVPAKKRGERFVKGCPPNNVFIVQAIMGERGK</sequence>
<dbReference type="InterPro" id="IPR007160">
    <property type="entry name" value="DUF362"/>
</dbReference>
<reference evidence="2 3" key="1">
    <citation type="submission" date="2019-03" db="EMBL/GenBank/DDBJ databases">
        <title>Metabolic potential of uncultured bacteria and archaea associated with petroleum seepage in deep-sea sediments.</title>
        <authorList>
            <person name="Dong X."/>
            <person name="Hubert C."/>
        </authorList>
    </citation>
    <scope>NUCLEOTIDE SEQUENCE [LARGE SCALE GENOMIC DNA]</scope>
    <source>
        <strain evidence="2">E44_bin3</strain>
    </source>
</reference>
<protein>
    <submittedName>
        <fullName evidence="2">DUF362 domain-containing protein</fullName>
    </submittedName>
</protein>